<protein>
    <recommendedName>
        <fullName evidence="3">Zn(2)-C6 fungal-type domain-containing protein</fullName>
    </recommendedName>
</protein>
<dbReference type="EMBL" id="WOWK01000106">
    <property type="protein sequence ID" value="KAF0318671.1"/>
    <property type="molecule type" value="Genomic_DNA"/>
</dbReference>
<dbReference type="GO" id="GO:0000981">
    <property type="term" value="F:DNA-binding transcription factor activity, RNA polymerase II-specific"/>
    <property type="evidence" value="ECO:0007669"/>
    <property type="project" value="InterPro"/>
</dbReference>
<name>A0A8H3ZM12_9PEZI</name>
<dbReference type="CDD" id="cd00067">
    <property type="entry name" value="GAL4"/>
    <property type="match status" value="1"/>
</dbReference>
<sequence length="516" mass="56927">MDHQSQNEQFGMERGVIQAVSDDVVSFNNEIHPPALPQATHEELFNFHVEEEDVFFYERLTEALRIGAQSPPSNLLDAEQDMVAVATDEANNEQASFYSQAPPQANYDDISRRLSREEMDAFAGDILGPNNLFGFDQDMRVNNGQTPFLSQAYPQLPSVPQPSEHMDVDRAPVPVPAVQNIDPRLMESTSPGPAPISNNGNGNGNDEGSNNNNFEGYNNNNEGHNNGDADALMMDHEGQAPVAQAPAFAGAGHPSPAPPQPLIVPKTLKPKTAGNRVEKQAATKRKVGKKACSGCRKSKLRCEPAPGGTTCLECLERSRPCDMGRTTDDRTRETNRDKLLRTIEGYKRYLGDLLILIYSIKTAMDQGKLNDKMSMIRSELSNGLTRISMLVYILTNQQLTPEDEQNAQACVRLDALAGLQLDLQGIENNLADMRKTVRKCVGKTKDCVKTLGRYLHVLMDDEDHVGDAEISLRTIKESRTPFSQIDTDMKVQFSYIADNSDLVTSLVGHVDRLKAA</sequence>
<feature type="compositionally biased region" description="Low complexity" evidence="2">
    <location>
        <begin position="197"/>
        <end position="226"/>
    </location>
</feature>
<dbReference type="Proteomes" id="UP000434172">
    <property type="component" value="Unassembled WGS sequence"/>
</dbReference>
<evidence type="ECO:0000256" key="1">
    <source>
        <dbReference type="ARBA" id="ARBA00023242"/>
    </source>
</evidence>
<dbReference type="AlphaFoldDB" id="A0A8H3ZM12"/>
<dbReference type="PROSITE" id="PS00463">
    <property type="entry name" value="ZN2_CY6_FUNGAL_1"/>
    <property type="match status" value="1"/>
</dbReference>
<comment type="caution">
    <text evidence="4">The sequence shown here is derived from an EMBL/GenBank/DDBJ whole genome shotgun (WGS) entry which is preliminary data.</text>
</comment>
<evidence type="ECO:0000313" key="5">
    <source>
        <dbReference type="Proteomes" id="UP000434172"/>
    </source>
</evidence>
<dbReference type="GO" id="GO:0008270">
    <property type="term" value="F:zinc ion binding"/>
    <property type="evidence" value="ECO:0007669"/>
    <property type="project" value="InterPro"/>
</dbReference>
<keyword evidence="5" id="KW-1185">Reference proteome</keyword>
<proteinExistence type="predicted"/>
<dbReference type="OrthoDB" id="4823806at2759"/>
<reference evidence="4 5" key="1">
    <citation type="submission" date="2019-12" db="EMBL/GenBank/DDBJ databases">
        <title>A genome sequence resource for the geographically widespread anthracnose pathogen Colletotrichum asianum.</title>
        <authorList>
            <person name="Meng Y."/>
        </authorList>
    </citation>
    <scope>NUCLEOTIDE SEQUENCE [LARGE SCALE GENOMIC DNA]</scope>
    <source>
        <strain evidence="4 5">ICMP 18580</strain>
    </source>
</reference>
<dbReference type="Gene3D" id="4.10.240.10">
    <property type="entry name" value="Zn(2)-C6 fungal-type DNA-binding domain"/>
    <property type="match status" value="1"/>
</dbReference>
<dbReference type="SUPFAM" id="SSF57701">
    <property type="entry name" value="Zn2/Cys6 DNA-binding domain"/>
    <property type="match status" value="1"/>
</dbReference>
<evidence type="ECO:0000313" key="4">
    <source>
        <dbReference type="EMBL" id="KAF0318671.1"/>
    </source>
</evidence>
<dbReference type="InterPro" id="IPR001138">
    <property type="entry name" value="Zn2Cys6_DnaBD"/>
</dbReference>
<feature type="domain" description="Zn(2)-C6 fungal-type" evidence="3">
    <location>
        <begin position="291"/>
        <end position="321"/>
    </location>
</feature>
<feature type="region of interest" description="Disordered" evidence="2">
    <location>
        <begin position="184"/>
        <end position="232"/>
    </location>
</feature>
<organism evidence="4 5">
    <name type="scientific">Colletotrichum asianum</name>
    <dbReference type="NCBI Taxonomy" id="702518"/>
    <lineage>
        <taxon>Eukaryota</taxon>
        <taxon>Fungi</taxon>
        <taxon>Dikarya</taxon>
        <taxon>Ascomycota</taxon>
        <taxon>Pezizomycotina</taxon>
        <taxon>Sordariomycetes</taxon>
        <taxon>Hypocreomycetidae</taxon>
        <taxon>Glomerellales</taxon>
        <taxon>Glomerellaceae</taxon>
        <taxon>Colletotrichum</taxon>
        <taxon>Colletotrichum gloeosporioides species complex</taxon>
    </lineage>
</organism>
<gene>
    <name evidence="4" type="ORF">GQ607_014087</name>
</gene>
<evidence type="ECO:0000259" key="3">
    <source>
        <dbReference type="PROSITE" id="PS00463"/>
    </source>
</evidence>
<evidence type="ECO:0000256" key="2">
    <source>
        <dbReference type="SAM" id="MobiDB-lite"/>
    </source>
</evidence>
<dbReference type="InterPro" id="IPR036864">
    <property type="entry name" value="Zn2-C6_fun-type_DNA-bd_sf"/>
</dbReference>
<accession>A0A8H3ZM12</accession>
<keyword evidence="1" id="KW-0539">Nucleus</keyword>